<keyword evidence="2" id="KW-0812">Transmembrane</keyword>
<evidence type="ECO:0000259" key="4">
    <source>
        <dbReference type="Pfam" id="PF19407"/>
    </source>
</evidence>
<feature type="domain" description="DUF5979" evidence="4">
    <location>
        <begin position="67"/>
        <end position="170"/>
    </location>
</feature>
<feature type="compositionally biased region" description="Low complexity" evidence="1">
    <location>
        <begin position="1076"/>
        <end position="1094"/>
    </location>
</feature>
<dbReference type="Proteomes" id="UP000320791">
    <property type="component" value="Unassembled WGS sequence"/>
</dbReference>
<organism evidence="5 6">
    <name type="scientific">Corynebacterium canis</name>
    <dbReference type="NCBI Taxonomy" id="679663"/>
    <lineage>
        <taxon>Bacteria</taxon>
        <taxon>Bacillati</taxon>
        <taxon>Actinomycetota</taxon>
        <taxon>Actinomycetes</taxon>
        <taxon>Mycobacteriales</taxon>
        <taxon>Corynebacteriaceae</taxon>
        <taxon>Corynebacterium</taxon>
    </lineage>
</organism>
<evidence type="ECO:0000313" key="5">
    <source>
        <dbReference type="EMBL" id="TWT24190.1"/>
    </source>
</evidence>
<proteinExistence type="predicted"/>
<evidence type="ECO:0000256" key="1">
    <source>
        <dbReference type="SAM" id="MobiDB-lite"/>
    </source>
</evidence>
<dbReference type="InterPro" id="IPR046022">
    <property type="entry name" value="DUF5979"/>
</dbReference>
<evidence type="ECO:0000313" key="6">
    <source>
        <dbReference type="Proteomes" id="UP000320791"/>
    </source>
</evidence>
<feature type="compositionally biased region" description="Low complexity" evidence="1">
    <location>
        <begin position="18"/>
        <end position="37"/>
    </location>
</feature>
<evidence type="ECO:0000256" key="3">
    <source>
        <dbReference type="SAM" id="SignalP"/>
    </source>
</evidence>
<dbReference type="EMBL" id="VOHM01000018">
    <property type="protein sequence ID" value="TWT24190.1"/>
    <property type="molecule type" value="Genomic_DNA"/>
</dbReference>
<feature type="domain" description="DUF5979" evidence="4">
    <location>
        <begin position="942"/>
        <end position="1056"/>
    </location>
</feature>
<feature type="domain" description="DUF5979" evidence="4">
    <location>
        <begin position="181"/>
        <end position="295"/>
    </location>
</feature>
<name>A0A5C5UFD8_9CORY</name>
<feature type="domain" description="DUF5979" evidence="4">
    <location>
        <begin position="729"/>
        <end position="827"/>
    </location>
</feature>
<keyword evidence="2" id="KW-1133">Transmembrane helix</keyword>
<dbReference type="RefSeq" id="WP_290211533.1">
    <property type="nucleotide sequence ID" value="NZ_CP047080.1"/>
</dbReference>
<keyword evidence="6" id="KW-1185">Reference proteome</keyword>
<feature type="region of interest" description="Disordered" evidence="1">
    <location>
        <begin position="1076"/>
        <end position="1104"/>
    </location>
</feature>
<feature type="region of interest" description="Disordered" evidence="1">
    <location>
        <begin position="18"/>
        <end position="63"/>
    </location>
</feature>
<reference evidence="5 6" key="1">
    <citation type="submission" date="2019-08" db="EMBL/GenBank/DDBJ databases">
        <authorList>
            <person name="Lei W."/>
        </authorList>
    </citation>
    <scope>NUCLEOTIDE SEQUENCE [LARGE SCALE GENOMIC DNA]</scope>
    <source>
        <strain evidence="5 6">CCUG 58627</strain>
    </source>
</reference>
<evidence type="ECO:0000256" key="2">
    <source>
        <dbReference type="SAM" id="Phobius"/>
    </source>
</evidence>
<sequence length="1141" mass="119889">MVVVLSMLTATPIALAEPESAAPNTTTATAPAAGETTADGDNADGGNATPSPTNTPAPTPDTAPIFIKKAISGERPAGLNDNTEFTVEYQCDKDSADGTVGANKRTEVKLKASGFPVTGPNFPVGTKCKVVTEFLEAPTFTDYTFTPRFGEEITVSKDEASSTIVVTNTFYYHGPTGSLLIKKDVQGLHDLSLIGDVIEGGYVCVPAGQSPELATWRSVDVPTSGAVKEITGIPVGHDCHVVEYAIPTPNGYSIPDGYTLKTAYSPAGAAGGKVTIKEGQGDNGSNLVTITNTYEPEASAPQPVFVKKVVTGEYPAGLNDDTEFTVQYRCDRDSADGTVTANTPAEVKLKAKGDPVAGPEFPTGTKCKVVAEKPDEPKFEGYSFTPELGGEITVADDAAARTMVVTNIFTKNEAGDEAKLSVAKAVSGDAGAEAEGKEFSFEYVCGRETGVLKITGNGVAETETTFPAGTECTVTELGVEEGGTAQIDNHVLAVTPRASQQVVIGQDEGAKFTNTYTVRKGTFGVAKKAHGENGNAAEHEFVFDYTCGAETGQIRARGNGLVIEAPVKLPVGTECTVTERKEAVDINGYEFLTPDDQLTKTVMVRDDETSVAEFVNTYKRQTNKFKVEKTVKVIGDAVAPDTFDFDYMCVLGEDTITGEILDVPANGSGESAEIPTNYVCTVTERDAKVAGTTLVTEIGDSVTIPANASEATPLPVIKVDNIYTTVGEFTITKKLVDPDGIAAGKTFDFKYVCTPPADQAGQPAIEGVLTVAAGASATSPTIPTGYNCEIKEVGAEIVDSNLVTTGLDTTLVVAHGETTMEVTNTYSQWKGTLEVSKGVLGIKADSKLLKDHEFEAAFKCVKNDKTTNEGSIKVRAGETVTVDNIVANSVCTVTEKVDSTKVSGLRFQPELSTTKTTADKITVDGGSTKAKLLNSYIELGHFAITKKLGGLTGEAAGKDHEFHMIAIWTDNGVETTKEFTIRAGQVYKEFPELPVGTKVTLKERHPGNGVFVQWHTPGFTSDRAGAIVDHHDGTAELTIVADSPADKPQLVTLTNTGNPPWWWALVPLAILSNNGSSTTTTAGTNPTTPHSTTPQAPAQVKSSNAPASLARTGASVLGVVALAGLAVAAGVFLVRRGRNNS</sequence>
<gene>
    <name evidence="5" type="ORF">FRX94_08500</name>
</gene>
<feature type="domain" description="DUF5979" evidence="4">
    <location>
        <begin position="306"/>
        <end position="410"/>
    </location>
</feature>
<feature type="domain" description="DUF5979" evidence="4">
    <location>
        <begin position="625"/>
        <end position="723"/>
    </location>
</feature>
<dbReference type="AlphaFoldDB" id="A0A5C5UFD8"/>
<feature type="signal peptide" evidence="3">
    <location>
        <begin position="1"/>
        <end position="16"/>
    </location>
</feature>
<feature type="chain" id="PRO_5038686333" description="DUF5979 domain-containing protein" evidence="3">
    <location>
        <begin position="17"/>
        <end position="1141"/>
    </location>
</feature>
<feature type="domain" description="DUF5979" evidence="4">
    <location>
        <begin position="523"/>
        <end position="619"/>
    </location>
</feature>
<feature type="transmembrane region" description="Helical" evidence="2">
    <location>
        <begin position="1113"/>
        <end position="1134"/>
    </location>
</feature>
<feature type="domain" description="DUF5979" evidence="4">
    <location>
        <begin position="833"/>
        <end position="930"/>
    </location>
</feature>
<feature type="domain" description="DUF5979" evidence="4">
    <location>
        <begin position="420"/>
        <end position="517"/>
    </location>
</feature>
<comment type="caution">
    <text evidence="5">The sequence shown here is derived from an EMBL/GenBank/DDBJ whole genome shotgun (WGS) entry which is preliminary data.</text>
</comment>
<keyword evidence="2" id="KW-0472">Membrane</keyword>
<dbReference type="Pfam" id="PF19407">
    <property type="entry name" value="DUF5979"/>
    <property type="match status" value="9"/>
</dbReference>
<protein>
    <recommendedName>
        <fullName evidence="4">DUF5979 domain-containing protein</fullName>
    </recommendedName>
</protein>
<accession>A0A5C5UFD8</accession>
<keyword evidence="3" id="KW-0732">Signal</keyword>